<dbReference type="GO" id="GO:0005524">
    <property type="term" value="F:ATP binding"/>
    <property type="evidence" value="ECO:0007669"/>
    <property type="project" value="UniProtKB-KW"/>
</dbReference>
<dbReference type="InterPro" id="IPR003593">
    <property type="entry name" value="AAA+_ATPase"/>
</dbReference>
<dbReference type="Pfam" id="PF12698">
    <property type="entry name" value="ABC2_membrane_3"/>
    <property type="match status" value="1"/>
</dbReference>
<comment type="caution">
    <text evidence="9">The sequence shown here is derived from an EMBL/GenBank/DDBJ whole genome shotgun (WGS) entry which is preliminary data.</text>
</comment>
<dbReference type="EMBL" id="LNIX01000034">
    <property type="protein sequence ID" value="OXA40208.1"/>
    <property type="molecule type" value="Genomic_DNA"/>
</dbReference>
<keyword evidence="6 7" id="KW-0472">Membrane</keyword>
<dbReference type="Proteomes" id="UP000198287">
    <property type="component" value="Unassembled WGS sequence"/>
</dbReference>
<keyword evidence="10" id="KW-1185">Reference proteome</keyword>
<dbReference type="PANTHER" id="PTHR43038:SF3">
    <property type="entry name" value="ABC TRANSPORTER G FAMILY MEMBER 20 ISOFORM X1"/>
    <property type="match status" value="1"/>
</dbReference>
<evidence type="ECO:0000256" key="4">
    <source>
        <dbReference type="ARBA" id="ARBA00022840"/>
    </source>
</evidence>
<feature type="transmembrane region" description="Helical" evidence="7">
    <location>
        <begin position="504"/>
        <end position="523"/>
    </location>
</feature>
<feature type="transmembrane region" description="Helical" evidence="7">
    <location>
        <begin position="308"/>
        <end position="329"/>
    </location>
</feature>
<evidence type="ECO:0000256" key="5">
    <source>
        <dbReference type="ARBA" id="ARBA00022989"/>
    </source>
</evidence>
<reference evidence="9 10" key="1">
    <citation type="submission" date="2015-12" db="EMBL/GenBank/DDBJ databases">
        <title>The genome of Folsomia candida.</title>
        <authorList>
            <person name="Faddeeva A."/>
            <person name="Derks M.F."/>
            <person name="Anvar Y."/>
            <person name="Smit S."/>
            <person name="Van Straalen N."/>
            <person name="Roelofs D."/>
        </authorList>
    </citation>
    <scope>NUCLEOTIDE SEQUENCE [LARGE SCALE GENOMIC DNA]</scope>
    <source>
        <strain evidence="9 10">VU population</strain>
        <tissue evidence="9">Whole body</tissue>
    </source>
</reference>
<keyword evidence="4" id="KW-0067">ATP-binding</keyword>
<organism evidence="9 10">
    <name type="scientific">Folsomia candida</name>
    <name type="common">Springtail</name>
    <dbReference type="NCBI Taxonomy" id="158441"/>
    <lineage>
        <taxon>Eukaryota</taxon>
        <taxon>Metazoa</taxon>
        <taxon>Ecdysozoa</taxon>
        <taxon>Arthropoda</taxon>
        <taxon>Hexapoda</taxon>
        <taxon>Collembola</taxon>
        <taxon>Entomobryomorpha</taxon>
        <taxon>Isotomoidea</taxon>
        <taxon>Isotomidae</taxon>
        <taxon>Proisotominae</taxon>
        <taxon>Folsomia</taxon>
    </lineage>
</organism>
<evidence type="ECO:0000256" key="6">
    <source>
        <dbReference type="ARBA" id="ARBA00023136"/>
    </source>
</evidence>
<evidence type="ECO:0000256" key="3">
    <source>
        <dbReference type="ARBA" id="ARBA00022741"/>
    </source>
</evidence>
<dbReference type="SUPFAM" id="SSF52540">
    <property type="entry name" value="P-loop containing nucleoside triphosphate hydrolases"/>
    <property type="match status" value="1"/>
</dbReference>
<proteinExistence type="predicted"/>
<gene>
    <name evidence="9" type="ORF">Fcan01_24947</name>
</gene>
<evidence type="ECO:0000256" key="2">
    <source>
        <dbReference type="ARBA" id="ARBA00022692"/>
    </source>
</evidence>
<feature type="transmembrane region" description="Helical" evidence="7">
    <location>
        <begin position="576"/>
        <end position="597"/>
    </location>
</feature>
<dbReference type="CDD" id="cd03230">
    <property type="entry name" value="ABC_DR_subfamily_A"/>
    <property type="match status" value="1"/>
</dbReference>
<keyword evidence="3" id="KW-0547">Nucleotide-binding</keyword>
<dbReference type="InterPro" id="IPR003439">
    <property type="entry name" value="ABC_transporter-like_ATP-bd"/>
</dbReference>
<comment type="subcellular location">
    <subcellularLocation>
        <location evidence="1">Membrane</location>
        <topology evidence="1">Multi-pass membrane protein</topology>
    </subcellularLocation>
</comment>
<dbReference type="InterPro" id="IPR027417">
    <property type="entry name" value="P-loop_NTPase"/>
</dbReference>
<evidence type="ECO:0000313" key="9">
    <source>
        <dbReference type="EMBL" id="OXA40208.1"/>
    </source>
</evidence>
<dbReference type="PANTHER" id="PTHR43038">
    <property type="entry name" value="ATP-BINDING CASSETTE, SUB-FAMILY H, MEMBER 1"/>
    <property type="match status" value="1"/>
</dbReference>
<feature type="transmembrane region" description="Helical" evidence="7">
    <location>
        <begin position="544"/>
        <end position="570"/>
    </location>
</feature>
<evidence type="ECO:0000256" key="7">
    <source>
        <dbReference type="SAM" id="Phobius"/>
    </source>
</evidence>
<keyword evidence="2 7" id="KW-0812">Transmembrane</keyword>
<feature type="domain" description="ABC transporter" evidence="8">
    <location>
        <begin position="3"/>
        <end position="223"/>
    </location>
</feature>
<dbReference type="Gene3D" id="3.40.50.300">
    <property type="entry name" value="P-loop containing nucleotide triphosphate hydrolases"/>
    <property type="match status" value="1"/>
</dbReference>
<feature type="transmembrane region" description="Helical" evidence="7">
    <location>
        <begin position="669"/>
        <end position="690"/>
    </location>
</feature>
<dbReference type="Pfam" id="PF00005">
    <property type="entry name" value="ABC_tran"/>
    <property type="match status" value="1"/>
</dbReference>
<dbReference type="OMA" id="CSIIHEP"/>
<evidence type="ECO:0000259" key="8">
    <source>
        <dbReference type="PROSITE" id="PS50893"/>
    </source>
</evidence>
<keyword evidence="5 7" id="KW-1133">Transmembrane helix</keyword>
<sequence>MALTVRNGTKAYAVGKFVLNNLNMTVAREEIYGLLGASGCGKTTLLSCIVGLRKLDNGDLIVFGQQRKGHLGHLCGYMPQEISLLHVYTIHEALHHFGMIYGMSHDAIESKIKFLSTFLDLPPITGGQKRRVSVAVVMIHNPALLILDEPTVGLDPLLRQRIWEHLVEISRTRGTTIVISTHYIEECNRCDKVGFMRGGQLLAEDAPSTLLTLYNCPSLEEVALQLCRLDEKDVPFLSTPQPDITRNSSKLPEWIFPDEGVVKAKSFRRLSITLQDNVVLSPMNVETNHGSIIHALVMKAWRRRKRDWRLISGELCLPLLILIVFQNIFGRVPVTMPVSLVTNDINLSNKSQLFRYCAQKMNSSQCLENVGICNFLETFGNGEFDWAVTNSYQDGYESIQAGKAIALLSFPKNFEQYMKDRIVHKNFADNETIDGAMISVALDETNSIFSFWIKHNVVSKYIDFITRIATACSLNPATVRPPLQYNAVYGGLGVHSFIAFSQPGVIMIAMFIMAQTTGFLWSCDRAEGLEDRDYAAGASLQHRIVASMVTDSVKTVIQISIIVVMLFFMFDMQVKGSWITALSLIFISSMAGVYIGCMVSSVRSRELEVIIIVIFINIIQAYSSGSLIPLDWAPWFYRQFFCNLLPTTFPAEALRSINSRGWGLDNFHVVRGFLSALGWGVFSIVVIALIERKRHK</sequence>
<protein>
    <submittedName>
        <fullName evidence="9">ABC transporter G family member 23</fullName>
    </submittedName>
</protein>
<evidence type="ECO:0000313" key="10">
    <source>
        <dbReference type="Proteomes" id="UP000198287"/>
    </source>
</evidence>
<name>A0A226D5S8_FOLCA</name>
<dbReference type="SMART" id="SM00382">
    <property type="entry name" value="AAA"/>
    <property type="match status" value="1"/>
</dbReference>
<dbReference type="GO" id="GO:0016887">
    <property type="term" value="F:ATP hydrolysis activity"/>
    <property type="evidence" value="ECO:0007669"/>
    <property type="project" value="InterPro"/>
</dbReference>
<dbReference type="AlphaFoldDB" id="A0A226D5S8"/>
<dbReference type="OrthoDB" id="10255969at2759"/>
<dbReference type="GO" id="GO:0140359">
    <property type="term" value="F:ABC-type transporter activity"/>
    <property type="evidence" value="ECO:0007669"/>
    <property type="project" value="InterPro"/>
</dbReference>
<accession>A0A226D5S8</accession>
<dbReference type="InterPro" id="IPR013525">
    <property type="entry name" value="ABC2_TM"/>
</dbReference>
<evidence type="ECO:0000256" key="1">
    <source>
        <dbReference type="ARBA" id="ARBA00004141"/>
    </source>
</evidence>
<feature type="transmembrane region" description="Helical" evidence="7">
    <location>
        <begin position="609"/>
        <end position="628"/>
    </location>
</feature>
<dbReference type="GO" id="GO:0016020">
    <property type="term" value="C:membrane"/>
    <property type="evidence" value="ECO:0007669"/>
    <property type="project" value="UniProtKB-SubCell"/>
</dbReference>
<dbReference type="PROSITE" id="PS50893">
    <property type="entry name" value="ABC_TRANSPORTER_2"/>
    <property type="match status" value="1"/>
</dbReference>